<evidence type="ECO:0000313" key="1">
    <source>
        <dbReference type="EMBL" id="VFK15312.1"/>
    </source>
</evidence>
<gene>
    <name evidence="1" type="ORF">BECKLPF1236A_GA0070988_101237</name>
    <name evidence="2" type="ORF">BECKLPF1236C_GA0070990_100747</name>
</gene>
<proteinExistence type="predicted"/>
<reference evidence="1" key="1">
    <citation type="submission" date="2019-02" db="EMBL/GenBank/DDBJ databases">
        <authorList>
            <person name="Gruber-Vodicka R. H."/>
            <person name="Seah K. B. B."/>
        </authorList>
    </citation>
    <scope>NUCLEOTIDE SEQUENCE</scope>
    <source>
        <strain evidence="1">BECK_S312</strain>
        <strain evidence="2">BECK_S426</strain>
    </source>
</reference>
<organism evidence="1">
    <name type="scientific">Candidatus Kentrum sp. LPFa</name>
    <dbReference type="NCBI Taxonomy" id="2126335"/>
    <lineage>
        <taxon>Bacteria</taxon>
        <taxon>Pseudomonadati</taxon>
        <taxon>Pseudomonadota</taxon>
        <taxon>Gammaproteobacteria</taxon>
        <taxon>Candidatus Kentrum</taxon>
    </lineage>
</organism>
<sequence length="89" mass="10276">MLKCCHGKIGKLYRQLLLQCSDANVSFDGLCALLERLGFSERIRGDHPIFTMDGIDEILNLQPRNAKGKPYQVKQVREVILRYNLRLED</sequence>
<dbReference type="EMBL" id="CAADFM010000123">
    <property type="protein sequence ID" value="VFK15312.1"/>
    <property type="molecule type" value="Genomic_DNA"/>
</dbReference>
<dbReference type="AlphaFoldDB" id="A0A450WE67"/>
<name>A0A450WE67_9GAMM</name>
<accession>A0A450WE67</accession>
<evidence type="ECO:0000313" key="2">
    <source>
        <dbReference type="EMBL" id="VFK28786.1"/>
    </source>
</evidence>
<dbReference type="EMBL" id="CAADFP010000074">
    <property type="protein sequence ID" value="VFK28786.1"/>
    <property type="molecule type" value="Genomic_DNA"/>
</dbReference>
<protein>
    <submittedName>
        <fullName evidence="1">YcfA-like protein</fullName>
    </submittedName>
</protein>